<proteinExistence type="predicted"/>
<organism evidence="1 2">
    <name type="scientific">Sphingomonas yantingensis</name>
    <dbReference type="NCBI Taxonomy" id="1241761"/>
    <lineage>
        <taxon>Bacteria</taxon>
        <taxon>Pseudomonadati</taxon>
        <taxon>Pseudomonadota</taxon>
        <taxon>Alphaproteobacteria</taxon>
        <taxon>Sphingomonadales</taxon>
        <taxon>Sphingomonadaceae</taxon>
        <taxon>Sphingomonas</taxon>
    </lineage>
</organism>
<dbReference type="AlphaFoldDB" id="A0A7W9AT91"/>
<evidence type="ECO:0000313" key="1">
    <source>
        <dbReference type="EMBL" id="MBB5699904.1"/>
    </source>
</evidence>
<dbReference type="Pfam" id="PF05019">
    <property type="entry name" value="Coq4"/>
    <property type="match status" value="1"/>
</dbReference>
<evidence type="ECO:0000313" key="2">
    <source>
        <dbReference type="Proteomes" id="UP000557739"/>
    </source>
</evidence>
<protein>
    <submittedName>
        <fullName evidence="1">Ubiquinone biosynthesis protein COQ4</fullName>
    </submittedName>
</protein>
<sequence>MATLPDTIGIDADNRDSDFNSGRPLKRDWRGAFVAVRKLLQNADDTGQVFRIMRSLNADTSHKNYIRLLRTAEGGRIAFAHVELAERFSDRAWVDTLPAGSVGAAYRDFLDRTGFSAQGLAEISYAENAEFRGSDHPYAWFGRRERDVHDIWHVLTGYTAEEPLGEACLVAFSYAQTKGLGWAAIGVAAALKSLKITGDTLFAKAVWEGYAHGKRAAWLHGEDYEALLAEPLEAARRRLRIAEPVAYHRAQVSLRAKGLSGI</sequence>
<dbReference type="PANTHER" id="PTHR12922:SF7">
    <property type="entry name" value="UBIQUINONE BIOSYNTHESIS PROTEIN COQ4 HOMOLOG, MITOCHONDRIAL"/>
    <property type="match status" value="1"/>
</dbReference>
<gene>
    <name evidence="1" type="ORF">FHR19_003281</name>
</gene>
<comment type="caution">
    <text evidence="1">The sequence shown here is derived from an EMBL/GenBank/DDBJ whole genome shotgun (WGS) entry which is preliminary data.</text>
</comment>
<dbReference type="EMBL" id="JACIJJ010000006">
    <property type="protein sequence ID" value="MBB5699904.1"/>
    <property type="molecule type" value="Genomic_DNA"/>
</dbReference>
<keyword evidence="2" id="KW-1185">Reference proteome</keyword>
<keyword evidence="1" id="KW-0830">Ubiquinone</keyword>
<dbReference type="GO" id="GO:0006744">
    <property type="term" value="P:ubiquinone biosynthetic process"/>
    <property type="evidence" value="ECO:0007669"/>
    <property type="project" value="InterPro"/>
</dbReference>
<dbReference type="Proteomes" id="UP000557739">
    <property type="component" value="Unassembled WGS sequence"/>
</dbReference>
<dbReference type="RefSeq" id="WP_343053303.1">
    <property type="nucleotide sequence ID" value="NZ_JACIJJ010000006.1"/>
</dbReference>
<dbReference type="PANTHER" id="PTHR12922">
    <property type="entry name" value="UBIQUINONE BIOSYNTHESIS PROTEIN"/>
    <property type="match status" value="1"/>
</dbReference>
<accession>A0A7W9AT91</accession>
<reference evidence="1 2" key="1">
    <citation type="submission" date="2020-08" db="EMBL/GenBank/DDBJ databases">
        <title>Genomic Encyclopedia of Type Strains, Phase IV (KMG-IV): sequencing the most valuable type-strain genomes for metagenomic binning, comparative biology and taxonomic classification.</title>
        <authorList>
            <person name="Goeker M."/>
        </authorList>
    </citation>
    <scope>NUCLEOTIDE SEQUENCE [LARGE SCALE GENOMIC DNA]</scope>
    <source>
        <strain evidence="1 2">DSM 27244</strain>
    </source>
</reference>
<name>A0A7W9AT91_9SPHN</name>
<dbReference type="InterPro" id="IPR007715">
    <property type="entry name" value="Coq4"/>
</dbReference>